<evidence type="ECO:0000259" key="1">
    <source>
        <dbReference type="Pfam" id="PF03713"/>
    </source>
</evidence>
<feature type="domain" description="DUF305" evidence="1">
    <location>
        <begin position="52"/>
        <end position="189"/>
    </location>
</feature>
<dbReference type="PROSITE" id="PS51257">
    <property type="entry name" value="PROKAR_LIPOPROTEIN"/>
    <property type="match status" value="1"/>
</dbReference>
<proteinExistence type="predicted"/>
<protein>
    <submittedName>
        <fullName evidence="2">Unannotated protein</fullName>
    </submittedName>
</protein>
<organism evidence="2">
    <name type="scientific">freshwater metagenome</name>
    <dbReference type="NCBI Taxonomy" id="449393"/>
    <lineage>
        <taxon>unclassified sequences</taxon>
        <taxon>metagenomes</taxon>
        <taxon>ecological metagenomes</taxon>
    </lineage>
</organism>
<gene>
    <name evidence="2" type="ORF">UFOPK1503_00896</name>
</gene>
<evidence type="ECO:0000313" key="2">
    <source>
        <dbReference type="EMBL" id="CAB4549045.1"/>
    </source>
</evidence>
<name>A0A6J6CD60_9ZZZZ</name>
<dbReference type="PANTHER" id="PTHR36933:SF1">
    <property type="entry name" value="SLL0788 PROTEIN"/>
    <property type="match status" value="1"/>
</dbReference>
<reference evidence="2" key="1">
    <citation type="submission" date="2020-05" db="EMBL/GenBank/DDBJ databases">
        <authorList>
            <person name="Chiriac C."/>
            <person name="Salcher M."/>
            <person name="Ghai R."/>
            <person name="Kavagutti S V."/>
        </authorList>
    </citation>
    <scope>NUCLEOTIDE SEQUENCE</scope>
</reference>
<dbReference type="InterPro" id="IPR012347">
    <property type="entry name" value="Ferritin-like"/>
</dbReference>
<dbReference type="EMBL" id="CAEZST010000015">
    <property type="protein sequence ID" value="CAB4549045.1"/>
    <property type="molecule type" value="Genomic_DNA"/>
</dbReference>
<dbReference type="Gene3D" id="1.20.1260.10">
    <property type="match status" value="1"/>
</dbReference>
<dbReference type="AlphaFoldDB" id="A0A6J6CD60"/>
<dbReference type="InterPro" id="IPR005183">
    <property type="entry name" value="DUF305_CopM-like"/>
</dbReference>
<dbReference type="PANTHER" id="PTHR36933">
    <property type="entry name" value="SLL0788 PROTEIN"/>
    <property type="match status" value="1"/>
</dbReference>
<dbReference type="Pfam" id="PF03713">
    <property type="entry name" value="DUF305"/>
    <property type="match status" value="1"/>
</dbReference>
<sequence>MKKSSIAILSAFAALALLAGCTTSTSEDVSHSDHGDHSDHGEMSSAVMGETETMFATMMIPHHEQAIEMSELALSNSTNEDVRKLAQQIIDAQAGEIKQMQAWIDDHGHEVHADHEMAGMASEEDLAKLKSLSSPEFDELFLKLMVVHHEGALDMVSMLDGTDQQEAKELAKHIVEVQKAEIDLMNRLLSELGS</sequence>
<accession>A0A6J6CD60</accession>